<dbReference type="SUPFAM" id="SSF89895">
    <property type="entry name" value="FYSH domain"/>
    <property type="match status" value="1"/>
</dbReference>
<reference evidence="3" key="1">
    <citation type="submission" date="2010-02" db="EMBL/GenBank/DDBJ databases">
        <title>Sequencing and annotation of the Blastocystis hominis genome.</title>
        <authorList>
            <person name="Wincker P."/>
        </authorList>
    </citation>
    <scope>NUCLEOTIDE SEQUENCE</scope>
    <source>
        <strain evidence="3">Singapore isolate B</strain>
    </source>
</reference>
<dbReference type="InterPro" id="IPR018978">
    <property type="entry name" value="SDO1/SBDS_central"/>
</dbReference>
<dbReference type="InterPro" id="IPR036786">
    <property type="entry name" value="Ribosome_mat_SBDS_N_sf"/>
</dbReference>
<gene>
    <name evidence="3" type="ORF">GSBLH_T00000893001</name>
</gene>
<dbReference type="PANTHER" id="PTHR10927">
    <property type="entry name" value="RIBOSOME MATURATION PROTEIN SBDS"/>
    <property type="match status" value="1"/>
</dbReference>
<evidence type="ECO:0000259" key="1">
    <source>
        <dbReference type="Pfam" id="PF01172"/>
    </source>
</evidence>
<sequence>MSTDNSLTIIYSKGGHKFEIYVDREKYPEFLKGHKTFEEISLGNVIFNETKGQLSEETYTTIFGTADEMTILKTIAKNGEPQYTVQQRRKLVEEKRKQIIEYITKTYIDPKTNLPHPASRIENGMSTIKGLKIDLNQSVIKQGDDIAKQLKSKILLVKNETHGVLHIDIAYYLSPFTTYV</sequence>
<dbReference type="InterPro" id="IPR019783">
    <property type="entry name" value="SDO1/SBDS_N"/>
</dbReference>
<keyword evidence="4" id="KW-1185">Reference proteome</keyword>
<dbReference type="Gene3D" id="1.10.10.900">
    <property type="entry name" value="SBDS protein C-terminal domain, subdomain 1"/>
    <property type="match status" value="1"/>
</dbReference>
<dbReference type="AlphaFoldDB" id="D8LYD2"/>
<organism evidence="3">
    <name type="scientific">Blastocystis hominis</name>
    <dbReference type="NCBI Taxonomy" id="12968"/>
    <lineage>
        <taxon>Eukaryota</taxon>
        <taxon>Sar</taxon>
        <taxon>Stramenopiles</taxon>
        <taxon>Bigyra</taxon>
        <taxon>Opalozoa</taxon>
        <taxon>Opalinata</taxon>
        <taxon>Blastocystidae</taxon>
        <taxon>Blastocystis</taxon>
    </lineage>
</organism>
<dbReference type="GeneID" id="24918180"/>
<evidence type="ECO:0000313" key="4">
    <source>
        <dbReference type="Proteomes" id="UP000008312"/>
    </source>
</evidence>
<dbReference type="Pfam" id="PF01172">
    <property type="entry name" value="SBDS_N"/>
    <property type="match status" value="1"/>
</dbReference>
<dbReference type="GO" id="GO:0042254">
    <property type="term" value="P:ribosome biogenesis"/>
    <property type="evidence" value="ECO:0007669"/>
    <property type="project" value="InterPro"/>
</dbReference>
<dbReference type="RefSeq" id="XP_012894635.1">
    <property type="nucleotide sequence ID" value="XM_013039181.1"/>
</dbReference>
<feature type="domain" description="Ribosome maturation protein SDO1/SBDS N-terminal" evidence="1">
    <location>
        <begin position="8"/>
        <end position="89"/>
    </location>
</feature>
<dbReference type="OrthoDB" id="10267433at2759"/>
<proteinExistence type="predicted"/>
<accession>D8LYD2</accession>
<evidence type="ECO:0000313" key="3">
    <source>
        <dbReference type="EMBL" id="CBK20587.2"/>
    </source>
</evidence>
<dbReference type="PANTHER" id="PTHR10927:SF4">
    <property type="entry name" value="RIBOSOME MATURATION PROTEIN SDO1 HOMOLOG"/>
    <property type="match status" value="1"/>
</dbReference>
<dbReference type="InParanoid" id="D8LYD2"/>
<dbReference type="InterPro" id="IPR039100">
    <property type="entry name" value="Sdo1/SBDS-like"/>
</dbReference>
<dbReference type="InterPro" id="IPR037188">
    <property type="entry name" value="Sdo1/SBDS_central_sf"/>
</dbReference>
<feature type="domain" description="Ribosome maturation protein SDO1/SBDS central" evidence="2">
    <location>
        <begin position="97"/>
        <end position="154"/>
    </location>
</feature>
<dbReference type="SUPFAM" id="SSF109728">
    <property type="entry name" value="Hypothetical protein AF0491, middle domain"/>
    <property type="match status" value="1"/>
</dbReference>
<dbReference type="Proteomes" id="UP000008312">
    <property type="component" value="Unassembled WGS sequence"/>
</dbReference>
<name>D8LYD2_BLAHO</name>
<dbReference type="Gene3D" id="3.30.1250.10">
    <property type="entry name" value="Ribosome maturation protein SBDS, N-terminal domain"/>
    <property type="match status" value="1"/>
</dbReference>
<dbReference type="EMBL" id="FN668639">
    <property type="protein sequence ID" value="CBK20587.2"/>
    <property type="molecule type" value="Genomic_DNA"/>
</dbReference>
<evidence type="ECO:0008006" key="5">
    <source>
        <dbReference type="Google" id="ProtNLM"/>
    </source>
</evidence>
<dbReference type="Pfam" id="PF09377">
    <property type="entry name" value="SBDS_domain_II"/>
    <property type="match status" value="1"/>
</dbReference>
<protein>
    <recommendedName>
        <fullName evidence="5">Ribosome maturation protein SDO1/SBDS N-terminal domain-containing protein</fullName>
    </recommendedName>
</protein>
<evidence type="ECO:0000259" key="2">
    <source>
        <dbReference type="Pfam" id="PF09377"/>
    </source>
</evidence>